<proteinExistence type="predicted"/>
<dbReference type="InterPro" id="IPR052934">
    <property type="entry name" value="Methyl-DNA_Rec/Restrict_Enz"/>
</dbReference>
<reference evidence="2" key="1">
    <citation type="submission" date="2022-09" db="EMBL/GenBank/DDBJ databases">
        <title>Intensive care unit water sources are persistently colonized with multi-drug resistant bacteria and are the site of extensive horizontal gene transfer of antibiotic resistance genes.</title>
        <authorList>
            <person name="Diorio-Toth L."/>
        </authorList>
    </citation>
    <scope>NUCLEOTIDE SEQUENCE</scope>
    <source>
        <strain evidence="2">GD03851</strain>
    </source>
</reference>
<dbReference type="Proteomes" id="UP001161099">
    <property type="component" value="Unassembled WGS sequence"/>
</dbReference>
<accession>A0AA42IIK6</accession>
<organism evidence="2 3">
    <name type="scientific">Acinetobacter johnsonii</name>
    <dbReference type="NCBI Taxonomy" id="40214"/>
    <lineage>
        <taxon>Bacteria</taxon>
        <taxon>Pseudomonadati</taxon>
        <taxon>Pseudomonadota</taxon>
        <taxon>Gammaproteobacteria</taxon>
        <taxon>Moraxellales</taxon>
        <taxon>Moraxellaceae</taxon>
        <taxon>Acinetobacter</taxon>
    </lineage>
</organism>
<dbReference type="GO" id="GO:0005524">
    <property type="term" value="F:ATP binding"/>
    <property type="evidence" value="ECO:0007669"/>
    <property type="project" value="InterPro"/>
</dbReference>
<dbReference type="GO" id="GO:0016887">
    <property type="term" value="F:ATP hydrolysis activity"/>
    <property type="evidence" value="ECO:0007669"/>
    <property type="project" value="InterPro"/>
</dbReference>
<feature type="domain" description="ATPase dynein-related AAA" evidence="1">
    <location>
        <begin position="530"/>
        <end position="629"/>
    </location>
</feature>
<dbReference type="PANTHER" id="PTHR37291:SF1">
    <property type="entry name" value="TYPE IV METHYL-DIRECTED RESTRICTION ENZYME ECOKMCRB SUBUNIT"/>
    <property type="match status" value="1"/>
</dbReference>
<evidence type="ECO:0000313" key="2">
    <source>
        <dbReference type="EMBL" id="MDH0657825.1"/>
    </source>
</evidence>
<comment type="caution">
    <text evidence="2">The sequence shown here is derived from an EMBL/GenBank/DDBJ whole genome shotgun (WGS) entry which is preliminary data.</text>
</comment>
<dbReference type="PANTHER" id="PTHR37291">
    <property type="entry name" value="5-METHYLCYTOSINE-SPECIFIC RESTRICTION ENZYME B"/>
    <property type="match status" value="1"/>
</dbReference>
<evidence type="ECO:0000259" key="1">
    <source>
        <dbReference type="Pfam" id="PF07728"/>
    </source>
</evidence>
<dbReference type="Pfam" id="PF07728">
    <property type="entry name" value="AAA_5"/>
    <property type="match status" value="1"/>
</dbReference>
<sequence length="769" mass="88854">MNEQEIQNLWDSFLSTWSIENVQKMTLEQYIQVGSKDTFTYWLEHATRPIADIRGGDASKFGIFHRRDQQDKENGRGRIYDNEYCWFQKFGDTKEQAFQTIKDNILNVINAITNNEFEKIPNIPVSEMFKWKIAFLYQNQKKPQIISIFSKTMLDFLTEDKKLNYVESYQHLLRKKGEQSILSYSDQLVNEYFEANPKQSFLTPSEADEILNNKYPDQYESRQKMTVVTNDMGREIGLVLTGSKANFFIECDPENNTAFNFKFCKKKDGSDAKYAESDTRHSNLNVLSKNLKYGNKAYRIEIETTDDLEKFCEWYELDTHEMSAQNELVQVLKKNEDVMNRPLNRILFGAAGTGKTYNTINHALSIIEHKSLEKLEIESREELKKSFDGYKEKGQIKFVTFHQSFSYEDFVEGIRAESDEDGSLNYLVKDGIFKEISIDAQIEVATTKIEGIVPTEQSITNAIGKLIEKAKQTELVFYTKRNAEIKVTSNSSGTLFALNSKDSTIPLSIRHIQNYLKTQQENIVDNKAYEWAIAKSLRSEVEYEKTNSDSKPFVLIIDEINRGNISRIFGELITLIEDSKRAGAEEELSVTLPYSKQEFTVPHNVYIIGTMNSSDRSLTGLDIALRRRFTFIEMPPQPELLEGVNVDGIDIKRLLTVINQRIEALLDRDHCIGHANFMHLKEQPTLNNLSDIFKRKIIPQLQEYFFDDWAKINLVLNGNGMLQSKPIEKSALFPNVDSDELGYFEDKKAWELVPTSFDDIVSFTKIIQH</sequence>
<dbReference type="InterPro" id="IPR011704">
    <property type="entry name" value="ATPase_dyneun-rel_AAA"/>
</dbReference>
<gene>
    <name evidence="2" type="ORF">N5D11_17265</name>
</gene>
<dbReference type="Gene3D" id="3.40.50.300">
    <property type="entry name" value="P-loop containing nucleotide triphosphate hydrolases"/>
    <property type="match status" value="1"/>
</dbReference>
<dbReference type="SUPFAM" id="SSF52540">
    <property type="entry name" value="P-loop containing nucleoside triphosphate hydrolases"/>
    <property type="match status" value="1"/>
</dbReference>
<dbReference type="EMBL" id="JAOCDR010000100">
    <property type="protein sequence ID" value="MDH0657825.1"/>
    <property type="molecule type" value="Genomic_DNA"/>
</dbReference>
<dbReference type="InterPro" id="IPR027417">
    <property type="entry name" value="P-loop_NTPase"/>
</dbReference>
<dbReference type="AlphaFoldDB" id="A0AA42IIK6"/>
<dbReference type="RefSeq" id="WP_227556934.1">
    <property type="nucleotide sequence ID" value="NZ_CP068195.1"/>
</dbReference>
<protein>
    <submittedName>
        <fullName evidence="2">AAA family ATPase</fullName>
    </submittedName>
</protein>
<evidence type="ECO:0000313" key="3">
    <source>
        <dbReference type="Proteomes" id="UP001161099"/>
    </source>
</evidence>
<name>A0AA42IIK6_ACIJO</name>